<keyword evidence="1" id="KW-0328">Glycosyltransferase</keyword>
<dbReference type="Pfam" id="PF00534">
    <property type="entry name" value="Glycos_transf_1"/>
    <property type="match status" value="1"/>
</dbReference>
<accession>A0A6I6E133</accession>
<dbReference type="SUPFAM" id="SSF53756">
    <property type="entry name" value="UDP-Glycosyltransferase/glycogen phosphorylase"/>
    <property type="match status" value="1"/>
</dbReference>
<dbReference type="Proteomes" id="UP000422989">
    <property type="component" value="Chromosome"/>
</dbReference>
<dbReference type="PANTHER" id="PTHR12526">
    <property type="entry name" value="GLYCOSYLTRANSFERASE"/>
    <property type="match status" value="1"/>
</dbReference>
<keyword evidence="2 5" id="KW-0808">Transferase</keyword>
<dbReference type="InterPro" id="IPR028098">
    <property type="entry name" value="Glyco_trans_4-like_N"/>
</dbReference>
<evidence type="ECO:0000313" key="5">
    <source>
        <dbReference type="EMBL" id="QGU27834.1"/>
    </source>
</evidence>
<evidence type="ECO:0000256" key="1">
    <source>
        <dbReference type="ARBA" id="ARBA00022676"/>
    </source>
</evidence>
<dbReference type="AlphaFoldDB" id="A0A6I6E133"/>
<evidence type="ECO:0000259" key="4">
    <source>
        <dbReference type="Pfam" id="PF13439"/>
    </source>
</evidence>
<proteinExistence type="predicted"/>
<reference evidence="5 6" key="1">
    <citation type="submission" date="2018-09" db="EMBL/GenBank/DDBJ databases">
        <title>Whole genome sequencing of Microbacterium oryzae strain MB-10T.</title>
        <authorList>
            <person name="Das S.K."/>
        </authorList>
    </citation>
    <scope>NUCLEOTIDE SEQUENCE [LARGE SCALE GENOMIC DNA]</scope>
    <source>
        <strain evidence="5 6">MB-10</strain>
    </source>
</reference>
<dbReference type="KEGG" id="moj:D7D94_09305"/>
<dbReference type="EMBL" id="CP032550">
    <property type="protein sequence ID" value="QGU27834.1"/>
    <property type="molecule type" value="Genomic_DNA"/>
</dbReference>
<organism evidence="5 6">
    <name type="scientific">Microbacterium oryzae</name>
    <dbReference type="NCBI Taxonomy" id="743009"/>
    <lineage>
        <taxon>Bacteria</taxon>
        <taxon>Bacillati</taxon>
        <taxon>Actinomycetota</taxon>
        <taxon>Actinomycetes</taxon>
        <taxon>Micrococcales</taxon>
        <taxon>Microbacteriaceae</taxon>
        <taxon>Microbacterium</taxon>
    </lineage>
</organism>
<sequence length="484" mass="52005">MGKARAPGDERMKVLTNKRRKWDHHPMARFPRAVVRACRSSAVLAVWALTVVTDLVPARWRFGRWNRLLGVVAVRSGLPAVAAAPARADSARAAEEMALVVQAGSSDGSRRALRCVLVAGALDSGGVETVVETLALGLPAHGVEVHVLATQDGATAGRLRAAGVDVDVVAPHETTDRLRLVGPDVIQLHRADPELVTPLIAFGHRTVPVFHALESYLDDSAWQHLRDLVDAAPSSIAVSDAVARFVAERTGRPLPRTVVNGVSRASSRSPLSRPAARGLVSAVVPDLEDDDILVVGLQRFSDQKNAAGLVDAFLLAAESEPRLRLVLAGAPSSWLEVRRADVLRRAHDRGHRVHLLGESDPWVLFAAADVYALDSFSEGGPISALEAVSCGLPVVLSDVGFTRQLVEAADGWGEVVPSALPDASQRELARARRQRHQRNRAEFARALLRVSRMARQRVPATPAPFTEPAMVADHAEILRAAARP</sequence>
<dbReference type="Pfam" id="PF13439">
    <property type="entry name" value="Glyco_transf_4"/>
    <property type="match status" value="1"/>
</dbReference>
<evidence type="ECO:0000256" key="2">
    <source>
        <dbReference type="ARBA" id="ARBA00022679"/>
    </source>
</evidence>
<name>A0A6I6E133_9MICO</name>
<dbReference type="GO" id="GO:0016757">
    <property type="term" value="F:glycosyltransferase activity"/>
    <property type="evidence" value="ECO:0007669"/>
    <property type="project" value="UniProtKB-KW"/>
</dbReference>
<dbReference type="InterPro" id="IPR001296">
    <property type="entry name" value="Glyco_trans_1"/>
</dbReference>
<gene>
    <name evidence="5" type="ORF">D7D94_09305</name>
</gene>
<feature type="domain" description="Glycosyltransferase subfamily 4-like N-terminal" evidence="4">
    <location>
        <begin position="125"/>
        <end position="262"/>
    </location>
</feature>
<feature type="domain" description="Glycosyl transferase family 1" evidence="3">
    <location>
        <begin position="288"/>
        <end position="440"/>
    </location>
</feature>
<protein>
    <submittedName>
        <fullName evidence="5">Glycosyltransferase</fullName>
    </submittedName>
</protein>
<evidence type="ECO:0000259" key="3">
    <source>
        <dbReference type="Pfam" id="PF00534"/>
    </source>
</evidence>
<evidence type="ECO:0000313" key="6">
    <source>
        <dbReference type="Proteomes" id="UP000422989"/>
    </source>
</evidence>
<dbReference type="PANTHER" id="PTHR12526:SF510">
    <property type="entry name" value="D-INOSITOL 3-PHOSPHATE GLYCOSYLTRANSFERASE"/>
    <property type="match status" value="1"/>
</dbReference>
<dbReference type="OrthoDB" id="9790710at2"/>
<dbReference type="Gene3D" id="3.40.50.2000">
    <property type="entry name" value="Glycogen Phosphorylase B"/>
    <property type="match status" value="2"/>
</dbReference>
<keyword evidence="6" id="KW-1185">Reference proteome</keyword>